<sequence>MRPMASLALSLILLLSACAPKEAKAPEAPPSPTLATEVRTVRAQSGILEREVRASATLQAEKDSLVAAGASGRVLRTLPAGTRVQAGEGVVYLDPAPFQEALEAARLNLKQAEANLERARNQLAGNRATLKAQLQAAEAQLQAAKKRYEEGQALLSAGALAPLDLKALEAQYRQAESNYQNALEALSRLERGEDLRLLELQVEAARLQVRQAERNLKESTVRAPFAGEVVEVFVREGEFVGTGSRAFRLATTDRLLAKVYLPPDQASALTPETPFLLRQNGREVRARLLRKTDLPGQTRLVEVVLKPEDTLLPGPAEVRYRVKLAEGFLIPATSLQVQEGETLVYQVKEGKARKTPVRLLAQEGGKAAVEGLDEGAEVIHPVPVGLKDGDPVEVVR</sequence>
<dbReference type="Gene3D" id="2.40.30.170">
    <property type="match status" value="1"/>
</dbReference>
<dbReference type="GO" id="GO:0015562">
    <property type="term" value="F:efflux transmembrane transporter activity"/>
    <property type="evidence" value="ECO:0007669"/>
    <property type="project" value="TreeGrafter"/>
</dbReference>
<accession>A0A430QVB9</accession>
<dbReference type="PROSITE" id="PS51257">
    <property type="entry name" value="PROKAR_LIPOPROTEIN"/>
    <property type="match status" value="1"/>
</dbReference>
<feature type="signal peptide" evidence="2">
    <location>
        <begin position="1"/>
        <end position="25"/>
    </location>
</feature>
<evidence type="ECO:0000256" key="2">
    <source>
        <dbReference type="SAM" id="SignalP"/>
    </source>
</evidence>
<keyword evidence="2" id="KW-0732">Signal</keyword>
<reference evidence="3 4" key="1">
    <citation type="journal article" date="2019" name="Extremophiles">
        <title>Biogeography of thermophiles and predominance of Thermus scotoductus in domestic water heaters.</title>
        <authorList>
            <person name="Wilpiszeski R.L."/>
            <person name="Zhang Z."/>
            <person name="House C.H."/>
        </authorList>
    </citation>
    <scope>NUCLEOTIDE SEQUENCE [LARGE SCALE GENOMIC DNA]</scope>
    <source>
        <strain evidence="3 4">38_S38</strain>
    </source>
</reference>
<proteinExistence type="predicted"/>
<evidence type="ECO:0000313" key="3">
    <source>
        <dbReference type="EMBL" id="RTG98902.1"/>
    </source>
</evidence>
<dbReference type="SUPFAM" id="SSF111369">
    <property type="entry name" value="HlyD-like secretion proteins"/>
    <property type="match status" value="1"/>
</dbReference>
<dbReference type="EMBL" id="PELM01000486">
    <property type="protein sequence ID" value="RTG98902.1"/>
    <property type="molecule type" value="Genomic_DNA"/>
</dbReference>
<protein>
    <submittedName>
        <fullName evidence="3">RND transporter</fullName>
    </submittedName>
</protein>
<feature type="chain" id="PRO_5019060496" evidence="2">
    <location>
        <begin position="26"/>
        <end position="396"/>
    </location>
</feature>
<feature type="coiled-coil region" evidence="1">
    <location>
        <begin position="99"/>
        <end position="222"/>
    </location>
</feature>
<dbReference type="GO" id="GO:1990281">
    <property type="term" value="C:efflux pump complex"/>
    <property type="evidence" value="ECO:0007669"/>
    <property type="project" value="TreeGrafter"/>
</dbReference>
<dbReference type="AlphaFoldDB" id="A0A430QVB9"/>
<organism evidence="3 4">
    <name type="scientific">Thermus scotoductus</name>
    <dbReference type="NCBI Taxonomy" id="37636"/>
    <lineage>
        <taxon>Bacteria</taxon>
        <taxon>Thermotogati</taxon>
        <taxon>Deinococcota</taxon>
        <taxon>Deinococci</taxon>
        <taxon>Thermales</taxon>
        <taxon>Thermaceae</taxon>
        <taxon>Thermus</taxon>
    </lineage>
</organism>
<comment type="caution">
    <text evidence="3">The sequence shown here is derived from an EMBL/GenBank/DDBJ whole genome shotgun (WGS) entry which is preliminary data.</text>
</comment>
<name>A0A430QVB9_THESC</name>
<dbReference type="PANTHER" id="PTHR30469">
    <property type="entry name" value="MULTIDRUG RESISTANCE PROTEIN MDTA"/>
    <property type="match status" value="1"/>
</dbReference>
<dbReference type="Gene3D" id="1.10.287.470">
    <property type="entry name" value="Helix hairpin bin"/>
    <property type="match status" value="2"/>
</dbReference>
<dbReference type="Gene3D" id="2.40.50.100">
    <property type="match status" value="2"/>
</dbReference>
<keyword evidence="1" id="KW-0175">Coiled coil</keyword>
<dbReference type="Proteomes" id="UP000288082">
    <property type="component" value="Unassembled WGS sequence"/>
</dbReference>
<dbReference type="Gene3D" id="2.40.420.20">
    <property type="match status" value="1"/>
</dbReference>
<dbReference type="SUPFAM" id="SSF56954">
    <property type="entry name" value="Outer membrane efflux proteins (OEP)"/>
    <property type="match status" value="1"/>
</dbReference>
<evidence type="ECO:0000313" key="4">
    <source>
        <dbReference type="Proteomes" id="UP000288082"/>
    </source>
</evidence>
<evidence type="ECO:0000256" key="1">
    <source>
        <dbReference type="SAM" id="Coils"/>
    </source>
</evidence>
<dbReference type="PANTHER" id="PTHR30469:SF15">
    <property type="entry name" value="HLYD FAMILY OF SECRETION PROTEINS"/>
    <property type="match status" value="1"/>
</dbReference>
<gene>
    <name evidence="3" type="ORF">CSW50_14185</name>
</gene>